<reference evidence="3 4" key="1">
    <citation type="journal article" date="2018" name="IMA Fungus">
        <title>IMA Genome-F 9: Draft genome sequence of Annulohypoxylon stygium, Aspergillus mulundensis, Berkeleyomyces basicola (syn. Thielaviopsis basicola), Ceratocystis smalleyi, two Cercospora beticola strains, Coleophoma cylindrospora, Fusarium fracticaudum, Phialophora cf. hyalina, and Morchella septimelata.</title>
        <authorList>
            <person name="Wingfield B.D."/>
            <person name="Bills G.F."/>
            <person name="Dong Y."/>
            <person name="Huang W."/>
            <person name="Nel W.J."/>
            <person name="Swalarsk-Parry B.S."/>
            <person name="Vaghefi N."/>
            <person name="Wilken P.M."/>
            <person name="An Z."/>
            <person name="de Beer Z.W."/>
            <person name="De Vos L."/>
            <person name="Chen L."/>
            <person name="Duong T.A."/>
            <person name="Gao Y."/>
            <person name="Hammerbacher A."/>
            <person name="Kikkert J.R."/>
            <person name="Li Y."/>
            <person name="Li H."/>
            <person name="Li K."/>
            <person name="Li Q."/>
            <person name="Liu X."/>
            <person name="Ma X."/>
            <person name="Naidoo K."/>
            <person name="Pethybridge S.J."/>
            <person name="Sun J."/>
            <person name="Steenkamp E.T."/>
            <person name="van der Nest M.A."/>
            <person name="van Wyk S."/>
            <person name="Wingfield M.J."/>
            <person name="Xiong C."/>
            <person name="Yue Q."/>
            <person name="Zhang X."/>
        </authorList>
    </citation>
    <scope>NUCLEOTIDE SEQUENCE [LARGE SCALE GENOMIC DNA]</scope>
    <source>
        <strain evidence="3 4">DSM 5745</strain>
    </source>
</reference>
<organism evidence="3 4">
    <name type="scientific">Aspergillus mulundensis</name>
    <dbReference type="NCBI Taxonomy" id="1810919"/>
    <lineage>
        <taxon>Eukaryota</taxon>
        <taxon>Fungi</taxon>
        <taxon>Dikarya</taxon>
        <taxon>Ascomycota</taxon>
        <taxon>Pezizomycotina</taxon>
        <taxon>Eurotiomycetes</taxon>
        <taxon>Eurotiomycetidae</taxon>
        <taxon>Eurotiales</taxon>
        <taxon>Aspergillaceae</taxon>
        <taxon>Aspergillus</taxon>
        <taxon>Aspergillus subgen. Nidulantes</taxon>
    </lineage>
</organism>
<keyword evidence="1" id="KW-0732">Signal</keyword>
<dbReference type="PANTHER" id="PTHR34612">
    <property type="entry name" value="GH131_N DOMAIN-CONTAINING PROTEIN"/>
    <property type="match status" value="1"/>
</dbReference>
<dbReference type="EMBL" id="PVWQ01000008">
    <property type="protein sequence ID" value="RDW74521.1"/>
    <property type="molecule type" value="Genomic_DNA"/>
</dbReference>
<accession>A0A3D8RL27</accession>
<dbReference type="InterPro" id="IPR041524">
    <property type="entry name" value="GH131_N"/>
</dbReference>
<dbReference type="GeneID" id="38117553"/>
<dbReference type="RefSeq" id="XP_026602289.1">
    <property type="nucleotide sequence ID" value="XM_026749199.1"/>
</dbReference>
<dbReference type="OrthoDB" id="120072at2759"/>
<protein>
    <recommendedName>
        <fullName evidence="2">Glycoside hydrolase 131 catalytic N-terminal domain-containing protein</fullName>
    </recommendedName>
</protein>
<evidence type="ECO:0000256" key="1">
    <source>
        <dbReference type="SAM" id="SignalP"/>
    </source>
</evidence>
<feature type="signal peptide" evidence="1">
    <location>
        <begin position="1"/>
        <end position="20"/>
    </location>
</feature>
<dbReference type="AlphaFoldDB" id="A0A3D8RL27"/>
<comment type="caution">
    <text evidence="3">The sequence shown here is derived from an EMBL/GenBank/DDBJ whole genome shotgun (WGS) entry which is preliminary data.</text>
</comment>
<dbReference type="Pfam" id="PF18271">
    <property type="entry name" value="GH131_N"/>
    <property type="match status" value="1"/>
</dbReference>
<keyword evidence="4" id="KW-1185">Reference proteome</keyword>
<evidence type="ECO:0000313" key="4">
    <source>
        <dbReference type="Proteomes" id="UP000256690"/>
    </source>
</evidence>
<dbReference type="STRING" id="1810919.A0A3D8RL27"/>
<evidence type="ECO:0000259" key="2">
    <source>
        <dbReference type="Pfam" id="PF18271"/>
    </source>
</evidence>
<feature type="domain" description="Glycoside hydrolase 131 catalytic N-terminal" evidence="2">
    <location>
        <begin position="24"/>
        <end position="255"/>
    </location>
</feature>
<feature type="chain" id="PRO_5017567147" description="Glycoside hydrolase 131 catalytic N-terminal domain-containing protein" evidence="1">
    <location>
        <begin position="21"/>
        <end position="261"/>
    </location>
</feature>
<dbReference type="PANTHER" id="PTHR34612:SF6">
    <property type="entry name" value="GLYCOSIDE HYDROLASE 131 CATALYTIC N-TERMINAL DOMAIN-CONTAINING PROTEIN"/>
    <property type="match status" value="1"/>
</dbReference>
<dbReference type="Gene3D" id="2.60.120.1160">
    <property type="match status" value="1"/>
</dbReference>
<name>A0A3D8RL27_9EURO</name>
<dbReference type="Proteomes" id="UP000256690">
    <property type="component" value="Unassembled WGS sequence"/>
</dbReference>
<proteinExistence type="predicted"/>
<sequence length="261" mass="28736">MKSTLSLLSLSLSTLPLAHAGTTLWSGLFNETFTVENFDKWSWSSQIPPYQWYIHGTESTSHYLSLSDTFKNPNSTLVGDEQGLKTTLDNTSSWNGQSMMRTELIPQVESGAGVDIGSGKLYYHFSLAVNEEGFPNEDIEHQVAFFESHFTELKYGGSSDVSSNLTWYANSAAQWGTELVAGEWYNFAYGIDFDNGGVELYASTGAEELELVVDAVEASAQSNGQDWHVGVLRLDNGVDGGEEAWYWGGVYVEEGDVSLEV</sequence>
<evidence type="ECO:0000313" key="3">
    <source>
        <dbReference type="EMBL" id="RDW74521.1"/>
    </source>
</evidence>
<gene>
    <name evidence="3" type="ORF">DSM5745_07183</name>
</gene>